<keyword evidence="5" id="KW-1185">Reference proteome</keyword>
<name>A0A9W6YN20_9STRA</name>
<comment type="cofactor">
    <cofactor evidence="1">
        <name>a divalent metal cation</name>
        <dbReference type="ChEBI" id="CHEBI:60240"/>
    </cofactor>
</comment>
<organism evidence="4 5">
    <name type="scientific">Phytophthora fragariaefolia</name>
    <dbReference type="NCBI Taxonomy" id="1490495"/>
    <lineage>
        <taxon>Eukaryota</taxon>
        <taxon>Sar</taxon>
        <taxon>Stramenopiles</taxon>
        <taxon>Oomycota</taxon>
        <taxon>Peronosporomycetes</taxon>
        <taxon>Peronosporales</taxon>
        <taxon>Peronosporaceae</taxon>
        <taxon>Phytophthora</taxon>
    </lineage>
</organism>
<keyword evidence="2" id="KW-0479">Metal-binding</keyword>
<feature type="domain" description="DDE Tnp4" evidence="3">
    <location>
        <begin position="160"/>
        <end position="234"/>
    </location>
</feature>
<evidence type="ECO:0000256" key="2">
    <source>
        <dbReference type="ARBA" id="ARBA00022723"/>
    </source>
</evidence>
<protein>
    <submittedName>
        <fullName evidence="4">Unnamed protein product</fullName>
    </submittedName>
</protein>
<proteinExistence type="predicted"/>
<dbReference type="GO" id="GO:0046872">
    <property type="term" value="F:metal ion binding"/>
    <property type="evidence" value="ECO:0007669"/>
    <property type="project" value="UniProtKB-KW"/>
</dbReference>
<dbReference type="InterPro" id="IPR027806">
    <property type="entry name" value="HARBI1_dom"/>
</dbReference>
<evidence type="ECO:0000313" key="4">
    <source>
        <dbReference type="EMBL" id="GMG15158.1"/>
    </source>
</evidence>
<gene>
    <name evidence="4" type="ORF">Pfra01_002936400</name>
</gene>
<dbReference type="AlphaFoldDB" id="A0A9W6YN20"/>
<dbReference type="Pfam" id="PF13359">
    <property type="entry name" value="DDE_Tnp_4"/>
    <property type="match status" value="1"/>
</dbReference>
<sequence length="279" mass="31246">MGIASGSYARCLSSSLVTVSAFATPPRINTANHFDSAMDDVTARTRFNFTVGELQLLSTKLCLPTPCIVTPERDAVPTVEALAMLCRRLKEPFTLFTVANEFGQSPATYTRICRHVVDLLYSAHKDLLYFNRHVVYRRIERYCEVIKDKGAPLACCWAFVDGTKQYVARPSARRNPAFKFKNLQRDVYNGHPRRHCLNWQAITTPDGIIVSIFGPVEGRRHDSTMLSMSGIWSSSLLTLRESLMGESFTVIQHMDAVNTFTVSLVIPAPTARSKHLMPA</sequence>
<evidence type="ECO:0000259" key="3">
    <source>
        <dbReference type="Pfam" id="PF13359"/>
    </source>
</evidence>
<evidence type="ECO:0000256" key="1">
    <source>
        <dbReference type="ARBA" id="ARBA00001968"/>
    </source>
</evidence>
<accession>A0A9W6YN20</accession>
<reference evidence="4" key="1">
    <citation type="submission" date="2023-04" db="EMBL/GenBank/DDBJ databases">
        <title>Phytophthora fragariaefolia NBRC 109709.</title>
        <authorList>
            <person name="Ichikawa N."/>
            <person name="Sato H."/>
            <person name="Tonouchi N."/>
        </authorList>
    </citation>
    <scope>NUCLEOTIDE SEQUENCE</scope>
    <source>
        <strain evidence="4">NBRC 109709</strain>
    </source>
</reference>
<comment type="caution">
    <text evidence="4">The sequence shown here is derived from an EMBL/GenBank/DDBJ whole genome shotgun (WGS) entry which is preliminary data.</text>
</comment>
<dbReference type="Proteomes" id="UP001165121">
    <property type="component" value="Unassembled WGS sequence"/>
</dbReference>
<evidence type="ECO:0000313" key="5">
    <source>
        <dbReference type="Proteomes" id="UP001165121"/>
    </source>
</evidence>
<dbReference type="EMBL" id="BSXT01018867">
    <property type="protein sequence ID" value="GMG15158.1"/>
    <property type="molecule type" value="Genomic_DNA"/>
</dbReference>
<dbReference type="OrthoDB" id="125848at2759"/>